<sequence length="294" mass="32125">MKRRVGLLLLAIGLVGCDTVVPGSEPVLVVEAFLQTDAPPPTIRLRQTGPLASPYDPDGAQAVTDASVILRLDSLDIPYRADPAAPGYYRPERTDLLLPPEAAFTLEIVWRGRLIRARDVLPPPIRIDSVQVSFPDAPVPAVLLDSLVLNDSLAIGARQGYLYPVEATLWWQAPDDPDSTYWVRPHLQPAVPFSSVVVDLFLRTEQVLLEQQSPTDGNGRRRWTGVYAVPVDSARAPLPVHTLRVALLRSGRAYAQFAATREFPERREPVSNVEGGLGIVAGIALDSLRLTVNP</sequence>
<dbReference type="STRING" id="518766.Rmar_0660"/>
<protein>
    <recommendedName>
        <fullName evidence="3">DUF4249 family protein</fullName>
    </recommendedName>
</protein>
<dbReference type="Pfam" id="PF14054">
    <property type="entry name" value="DUF4249"/>
    <property type="match status" value="1"/>
</dbReference>
<dbReference type="EMBL" id="CP001807">
    <property type="protein sequence ID" value="ACY47558.1"/>
    <property type="molecule type" value="Genomic_DNA"/>
</dbReference>
<evidence type="ECO:0008006" key="3">
    <source>
        <dbReference type="Google" id="ProtNLM"/>
    </source>
</evidence>
<dbReference type="InterPro" id="IPR025345">
    <property type="entry name" value="DUF4249"/>
</dbReference>
<evidence type="ECO:0000313" key="2">
    <source>
        <dbReference type="Proteomes" id="UP000002221"/>
    </source>
</evidence>
<dbReference type="PROSITE" id="PS51257">
    <property type="entry name" value="PROKAR_LIPOPROTEIN"/>
    <property type="match status" value="1"/>
</dbReference>
<dbReference type="Proteomes" id="UP000002221">
    <property type="component" value="Chromosome"/>
</dbReference>
<name>D0MFN1_RHOM4</name>
<gene>
    <name evidence="1" type="ordered locus">Rmar_0660</name>
</gene>
<proteinExistence type="predicted"/>
<dbReference type="AlphaFoldDB" id="D0MFN1"/>
<dbReference type="RefSeq" id="WP_012843170.1">
    <property type="nucleotide sequence ID" value="NC_013501.1"/>
</dbReference>
<organism evidence="1 2">
    <name type="scientific">Rhodothermus marinus (strain ATCC 43812 / DSM 4252 / R-10)</name>
    <name type="common">Rhodothermus obamensis</name>
    <dbReference type="NCBI Taxonomy" id="518766"/>
    <lineage>
        <taxon>Bacteria</taxon>
        <taxon>Pseudomonadati</taxon>
        <taxon>Rhodothermota</taxon>
        <taxon>Rhodothermia</taxon>
        <taxon>Rhodothermales</taxon>
        <taxon>Rhodothermaceae</taxon>
        <taxon>Rhodothermus</taxon>
    </lineage>
</organism>
<accession>D0MFN1</accession>
<dbReference type="KEGG" id="rmr:Rmar_0660"/>
<evidence type="ECO:0000313" key="1">
    <source>
        <dbReference type="EMBL" id="ACY47558.1"/>
    </source>
</evidence>
<dbReference type="HOGENOM" id="CLU_882472_0_0_10"/>
<reference evidence="1 2" key="1">
    <citation type="journal article" date="2009" name="Stand. Genomic Sci.">
        <title>Complete genome sequence of Rhodothermus marinus type strain (R-10).</title>
        <authorList>
            <person name="Nolan M."/>
            <person name="Tindall B.J."/>
            <person name="Pomrenke H."/>
            <person name="Lapidus A."/>
            <person name="Copeland A."/>
            <person name="Glavina Del Rio T."/>
            <person name="Lucas S."/>
            <person name="Chen F."/>
            <person name="Tice H."/>
            <person name="Cheng J.F."/>
            <person name="Saunders E."/>
            <person name="Han C."/>
            <person name="Bruce D."/>
            <person name="Goodwin L."/>
            <person name="Chain P."/>
            <person name="Pitluck S."/>
            <person name="Ovchinikova G."/>
            <person name="Pati A."/>
            <person name="Ivanova N."/>
            <person name="Mavromatis K."/>
            <person name="Chen A."/>
            <person name="Palaniappan K."/>
            <person name="Land M."/>
            <person name="Hauser L."/>
            <person name="Chang Y.J."/>
            <person name="Jeffries C.D."/>
            <person name="Brettin T."/>
            <person name="Goker M."/>
            <person name="Bristow J."/>
            <person name="Eisen J.A."/>
            <person name="Markowitz V."/>
            <person name="Hugenholtz P."/>
            <person name="Kyrpides N.C."/>
            <person name="Klenk H.P."/>
            <person name="Detter J.C."/>
        </authorList>
    </citation>
    <scope>NUCLEOTIDE SEQUENCE [LARGE SCALE GENOMIC DNA]</scope>
    <source>
        <strain evidence="2">ATCC 43812 / DSM 4252 / R-10</strain>
    </source>
</reference>
<dbReference type="eggNOG" id="ENOG5030SI4">
    <property type="taxonomic scope" value="Bacteria"/>
</dbReference>
<dbReference type="OrthoDB" id="1495764at2"/>
<keyword evidence="2" id="KW-1185">Reference proteome</keyword>